<reference evidence="1" key="2">
    <citation type="journal article" date="2015" name="Data Brief">
        <title>Shoot transcriptome of the giant reed, Arundo donax.</title>
        <authorList>
            <person name="Barrero R.A."/>
            <person name="Guerrero F.D."/>
            <person name="Moolhuijzen P."/>
            <person name="Goolsby J.A."/>
            <person name="Tidwell J."/>
            <person name="Bellgard S.E."/>
            <person name="Bellgard M.I."/>
        </authorList>
    </citation>
    <scope>NUCLEOTIDE SEQUENCE</scope>
    <source>
        <tissue evidence="1">Shoot tissue taken approximately 20 cm above the soil surface</tissue>
    </source>
</reference>
<name>A0A0A9BQ64_ARUDO</name>
<proteinExistence type="predicted"/>
<evidence type="ECO:0000313" key="1">
    <source>
        <dbReference type="EMBL" id="JAD66089.1"/>
    </source>
</evidence>
<organism evidence="1">
    <name type="scientific">Arundo donax</name>
    <name type="common">Giant reed</name>
    <name type="synonym">Donax arundinaceus</name>
    <dbReference type="NCBI Taxonomy" id="35708"/>
    <lineage>
        <taxon>Eukaryota</taxon>
        <taxon>Viridiplantae</taxon>
        <taxon>Streptophyta</taxon>
        <taxon>Embryophyta</taxon>
        <taxon>Tracheophyta</taxon>
        <taxon>Spermatophyta</taxon>
        <taxon>Magnoliopsida</taxon>
        <taxon>Liliopsida</taxon>
        <taxon>Poales</taxon>
        <taxon>Poaceae</taxon>
        <taxon>PACMAD clade</taxon>
        <taxon>Arundinoideae</taxon>
        <taxon>Arundineae</taxon>
        <taxon>Arundo</taxon>
    </lineage>
</organism>
<reference evidence="1" key="1">
    <citation type="submission" date="2014-09" db="EMBL/GenBank/DDBJ databases">
        <authorList>
            <person name="Magalhaes I.L.F."/>
            <person name="Oliveira U."/>
            <person name="Santos F.R."/>
            <person name="Vidigal T.H.D.A."/>
            <person name="Brescovit A.D."/>
            <person name="Santos A.J."/>
        </authorList>
    </citation>
    <scope>NUCLEOTIDE SEQUENCE</scope>
    <source>
        <tissue evidence="1">Shoot tissue taken approximately 20 cm above the soil surface</tissue>
    </source>
</reference>
<dbReference type="EMBL" id="GBRH01231806">
    <property type="protein sequence ID" value="JAD66089.1"/>
    <property type="molecule type" value="Transcribed_RNA"/>
</dbReference>
<sequence length="48" mass="5202">MAIILCVSSLSSIGDFSSLQIAWSSSKAIVNKYCLVPTISSSGFRYNR</sequence>
<accession>A0A0A9BQ64</accession>
<dbReference type="AlphaFoldDB" id="A0A0A9BQ64"/>
<protein>
    <submittedName>
        <fullName evidence="1">Uncharacterized protein</fullName>
    </submittedName>
</protein>